<feature type="transmembrane region" description="Helical" evidence="1">
    <location>
        <begin position="32"/>
        <end position="51"/>
    </location>
</feature>
<comment type="caution">
    <text evidence="2">The sequence shown here is derived from an EMBL/GenBank/DDBJ whole genome shotgun (WGS) entry which is preliminary data.</text>
</comment>
<keyword evidence="3" id="KW-1185">Reference proteome</keyword>
<proteinExistence type="predicted"/>
<dbReference type="EMBL" id="JBHTIS010002105">
    <property type="protein sequence ID" value="MFD1049322.1"/>
    <property type="molecule type" value="Genomic_DNA"/>
</dbReference>
<sequence>MISPVLVFLLGLNLRPAVTSLGAALPDIGVPGWVGAVLVALPLWALGITGPRAPVVVSAAR</sequence>
<organism evidence="2 3">
    <name type="scientific">Kibdelosporangium lantanae</name>
    <dbReference type="NCBI Taxonomy" id="1497396"/>
    <lineage>
        <taxon>Bacteria</taxon>
        <taxon>Bacillati</taxon>
        <taxon>Actinomycetota</taxon>
        <taxon>Actinomycetes</taxon>
        <taxon>Pseudonocardiales</taxon>
        <taxon>Pseudonocardiaceae</taxon>
        <taxon>Kibdelosporangium</taxon>
    </lineage>
</organism>
<keyword evidence="1" id="KW-0812">Transmembrane</keyword>
<gene>
    <name evidence="2" type="ORF">ACFQ1S_29175</name>
</gene>
<evidence type="ECO:0000313" key="2">
    <source>
        <dbReference type="EMBL" id="MFD1049322.1"/>
    </source>
</evidence>
<keyword evidence="1" id="KW-0472">Membrane</keyword>
<protein>
    <submittedName>
        <fullName evidence="2">Uncharacterized protein</fullName>
    </submittedName>
</protein>
<accession>A0ABW3MFB0</accession>
<reference evidence="3" key="1">
    <citation type="journal article" date="2019" name="Int. J. Syst. Evol. Microbiol.">
        <title>The Global Catalogue of Microorganisms (GCM) 10K type strain sequencing project: providing services to taxonomists for standard genome sequencing and annotation.</title>
        <authorList>
            <consortium name="The Broad Institute Genomics Platform"/>
            <consortium name="The Broad Institute Genome Sequencing Center for Infectious Disease"/>
            <person name="Wu L."/>
            <person name="Ma J."/>
        </authorList>
    </citation>
    <scope>NUCLEOTIDE SEQUENCE [LARGE SCALE GENOMIC DNA]</scope>
    <source>
        <strain evidence="3">JCM 31486</strain>
    </source>
</reference>
<name>A0ABW3MFB0_9PSEU</name>
<keyword evidence="1" id="KW-1133">Transmembrane helix</keyword>
<evidence type="ECO:0000313" key="3">
    <source>
        <dbReference type="Proteomes" id="UP001597045"/>
    </source>
</evidence>
<dbReference type="Proteomes" id="UP001597045">
    <property type="component" value="Unassembled WGS sequence"/>
</dbReference>
<evidence type="ECO:0000256" key="1">
    <source>
        <dbReference type="SAM" id="Phobius"/>
    </source>
</evidence>